<protein>
    <recommendedName>
        <fullName evidence="3">Manganese containing catalase</fullName>
    </recommendedName>
</protein>
<dbReference type="Gene3D" id="3.30.1530.10">
    <property type="entry name" value="manganese catalase, domain 2, chain A"/>
    <property type="match status" value="1"/>
</dbReference>
<evidence type="ECO:0000313" key="2">
    <source>
        <dbReference type="Proteomes" id="UP000199433"/>
    </source>
</evidence>
<evidence type="ECO:0008006" key="3">
    <source>
        <dbReference type="Google" id="ProtNLM"/>
    </source>
</evidence>
<dbReference type="EMBL" id="FNFK01000047">
    <property type="protein sequence ID" value="SDK65223.1"/>
    <property type="molecule type" value="Genomic_DNA"/>
</dbReference>
<gene>
    <name evidence="1" type="ORF">SAMN04488098_10478</name>
</gene>
<accession>A0A1G9DN00</accession>
<reference evidence="2" key="1">
    <citation type="submission" date="2016-10" db="EMBL/GenBank/DDBJ databases">
        <authorList>
            <person name="Varghese N."/>
            <person name="Submissions S."/>
        </authorList>
    </citation>
    <scope>NUCLEOTIDE SEQUENCE [LARGE SCALE GENOMIC DNA]</scope>
    <source>
        <strain evidence="2">DSM 19181</strain>
    </source>
</reference>
<sequence>MYREQFLKNTKCLMVIHTLYSFSEGEDIKPVVDGKEATDGKDFKYIKNPLAMDDKPVLKAPPAQLHSTPSEK</sequence>
<dbReference type="AlphaFoldDB" id="A0A1G9DN00"/>
<dbReference type="InterPro" id="IPR027407">
    <property type="entry name" value="Mn_catalase_C"/>
</dbReference>
<name>A0A1G9DN00_9LACT</name>
<evidence type="ECO:0000313" key="1">
    <source>
        <dbReference type="EMBL" id="SDK65223.1"/>
    </source>
</evidence>
<dbReference type="Proteomes" id="UP000199433">
    <property type="component" value="Unassembled WGS sequence"/>
</dbReference>
<organism evidence="1 2">
    <name type="scientific">Alkalibacterium thalassium</name>
    <dbReference type="NCBI Taxonomy" id="426701"/>
    <lineage>
        <taxon>Bacteria</taxon>
        <taxon>Bacillati</taxon>
        <taxon>Bacillota</taxon>
        <taxon>Bacilli</taxon>
        <taxon>Lactobacillales</taxon>
        <taxon>Carnobacteriaceae</taxon>
        <taxon>Alkalibacterium</taxon>
    </lineage>
</organism>
<proteinExistence type="predicted"/>
<keyword evidence="2" id="KW-1185">Reference proteome</keyword>
<dbReference type="STRING" id="426701.SAMN04488098_10478"/>